<name>W2RLU4_CYPE1</name>
<dbReference type="PANTHER" id="PTHR43591:SF10">
    <property type="entry name" value="ABC TRANSMEMBRANE TYPE-1 DOMAIN-CONTAINING PROTEIN-RELATED"/>
    <property type="match status" value="1"/>
</dbReference>
<dbReference type="InParanoid" id="W2RLU4"/>
<dbReference type="PANTHER" id="PTHR43591">
    <property type="entry name" value="METHYLTRANSFERASE"/>
    <property type="match status" value="1"/>
</dbReference>
<organism evidence="2 3">
    <name type="scientific">Cyphellophora europaea (strain CBS 101466)</name>
    <name type="common">Phialophora europaea</name>
    <dbReference type="NCBI Taxonomy" id="1220924"/>
    <lineage>
        <taxon>Eukaryota</taxon>
        <taxon>Fungi</taxon>
        <taxon>Dikarya</taxon>
        <taxon>Ascomycota</taxon>
        <taxon>Pezizomycotina</taxon>
        <taxon>Eurotiomycetes</taxon>
        <taxon>Chaetothyriomycetidae</taxon>
        <taxon>Chaetothyriales</taxon>
        <taxon>Cyphellophoraceae</taxon>
        <taxon>Cyphellophora</taxon>
    </lineage>
</organism>
<sequence>MAGVDQTVPTEPEIVEDEQLAADNDVPASGFELDSTFGDDDRSTTSQSIRSSIYNYRYENGRTYHAYHDGEYLVYRVPNDEVEQDRLDLLHHLFKMILGGELLTAPLPTSPKRVLDVGTGTGIWAIEFADLYPSASVIGTDLSPIQPRWVPPNLQFYVEDCEANWSFSDSEKFDYIHGRALCGGIADWPRFYSQAFDNLEPGGWMEMQDHECWINSDDGGMDSAPGCNEWIHEVDRASRIFGKPLNVAHEHRQWMIYAGFEDVHETIKKVRRMFSVYGRS</sequence>
<reference evidence="2 3" key="1">
    <citation type="submission" date="2013-03" db="EMBL/GenBank/DDBJ databases">
        <title>The Genome Sequence of Phialophora europaea CBS 101466.</title>
        <authorList>
            <consortium name="The Broad Institute Genomics Platform"/>
            <person name="Cuomo C."/>
            <person name="de Hoog S."/>
            <person name="Gorbushina A."/>
            <person name="Walker B."/>
            <person name="Young S.K."/>
            <person name="Zeng Q."/>
            <person name="Gargeya S."/>
            <person name="Fitzgerald M."/>
            <person name="Haas B."/>
            <person name="Abouelleil A."/>
            <person name="Allen A.W."/>
            <person name="Alvarado L."/>
            <person name="Arachchi H.M."/>
            <person name="Berlin A.M."/>
            <person name="Chapman S.B."/>
            <person name="Gainer-Dewar J."/>
            <person name="Goldberg J."/>
            <person name="Griggs A."/>
            <person name="Gujja S."/>
            <person name="Hansen M."/>
            <person name="Howarth C."/>
            <person name="Imamovic A."/>
            <person name="Ireland A."/>
            <person name="Larimer J."/>
            <person name="McCowan C."/>
            <person name="Murphy C."/>
            <person name="Pearson M."/>
            <person name="Poon T.W."/>
            <person name="Priest M."/>
            <person name="Roberts A."/>
            <person name="Saif S."/>
            <person name="Shea T."/>
            <person name="Sisk P."/>
            <person name="Sykes S."/>
            <person name="Wortman J."/>
            <person name="Nusbaum C."/>
            <person name="Birren B."/>
        </authorList>
    </citation>
    <scope>NUCLEOTIDE SEQUENCE [LARGE SCALE GENOMIC DNA]</scope>
    <source>
        <strain evidence="2 3">CBS 101466</strain>
    </source>
</reference>
<dbReference type="Pfam" id="PF13489">
    <property type="entry name" value="Methyltransf_23"/>
    <property type="match status" value="1"/>
</dbReference>
<keyword evidence="3" id="KW-1185">Reference proteome</keyword>
<dbReference type="InterPro" id="IPR029063">
    <property type="entry name" value="SAM-dependent_MTases_sf"/>
</dbReference>
<dbReference type="HOGENOM" id="CLU_010595_1_2_1"/>
<dbReference type="RefSeq" id="XP_008719645.1">
    <property type="nucleotide sequence ID" value="XM_008721423.1"/>
</dbReference>
<dbReference type="EMBL" id="KB822723">
    <property type="protein sequence ID" value="ETN37476.1"/>
    <property type="molecule type" value="Genomic_DNA"/>
</dbReference>
<gene>
    <name evidence="2" type="ORF">HMPREF1541_07098</name>
</gene>
<evidence type="ECO:0000313" key="2">
    <source>
        <dbReference type="EMBL" id="ETN37476.1"/>
    </source>
</evidence>
<dbReference type="STRING" id="1220924.W2RLU4"/>
<dbReference type="GeneID" id="19974437"/>
<dbReference type="OrthoDB" id="2013972at2759"/>
<dbReference type="GO" id="GO:0008168">
    <property type="term" value="F:methyltransferase activity"/>
    <property type="evidence" value="ECO:0007669"/>
    <property type="project" value="TreeGrafter"/>
</dbReference>
<dbReference type="CDD" id="cd02440">
    <property type="entry name" value="AdoMet_MTases"/>
    <property type="match status" value="1"/>
</dbReference>
<evidence type="ECO:0000256" key="1">
    <source>
        <dbReference type="SAM" id="MobiDB-lite"/>
    </source>
</evidence>
<dbReference type="SUPFAM" id="SSF53335">
    <property type="entry name" value="S-adenosyl-L-methionine-dependent methyltransferases"/>
    <property type="match status" value="1"/>
</dbReference>
<proteinExistence type="predicted"/>
<feature type="region of interest" description="Disordered" evidence="1">
    <location>
        <begin position="1"/>
        <end position="26"/>
    </location>
</feature>
<evidence type="ECO:0000313" key="3">
    <source>
        <dbReference type="Proteomes" id="UP000030752"/>
    </source>
</evidence>
<dbReference type="Gene3D" id="3.40.50.150">
    <property type="entry name" value="Vaccinia Virus protein VP39"/>
    <property type="match status" value="1"/>
</dbReference>
<accession>W2RLU4</accession>
<dbReference type="VEuPathDB" id="FungiDB:HMPREF1541_07098"/>
<evidence type="ECO:0008006" key="4">
    <source>
        <dbReference type="Google" id="ProtNLM"/>
    </source>
</evidence>
<dbReference type="Proteomes" id="UP000030752">
    <property type="component" value="Unassembled WGS sequence"/>
</dbReference>
<dbReference type="AlphaFoldDB" id="W2RLU4"/>
<protein>
    <recommendedName>
        <fullName evidence="4">Methyltransferase domain-containing protein</fullName>
    </recommendedName>
</protein>
<dbReference type="eggNOG" id="ENOG502QSKG">
    <property type="taxonomic scope" value="Eukaryota"/>
</dbReference>